<keyword evidence="2" id="KW-1185">Reference proteome</keyword>
<name>A0A2Z7ASF3_9LAMI</name>
<organism evidence="1 2">
    <name type="scientific">Dorcoceras hygrometricum</name>
    <dbReference type="NCBI Taxonomy" id="472368"/>
    <lineage>
        <taxon>Eukaryota</taxon>
        <taxon>Viridiplantae</taxon>
        <taxon>Streptophyta</taxon>
        <taxon>Embryophyta</taxon>
        <taxon>Tracheophyta</taxon>
        <taxon>Spermatophyta</taxon>
        <taxon>Magnoliopsida</taxon>
        <taxon>eudicotyledons</taxon>
        <taxon>Gunneridae</taxon>
        <taxon>Pentapetalae</taxon>
        <taxon>asterids</taxon>
        <taxon>lamiids</taxon>
        <taxon>Lamiales</taxon>
        <taxon>Gesneriaceae</taxon>
        <taxon>Didymocarpoideae</taxon>
        <taxon>Trichosporeae</taxon>
        <taxon>Loxocarpinae</taxon>
        <taxon>Dorcoceras</taxon>
    </lineage>
</organism>
<proteinExistence type="predicted"/>
<protein>
    <submittedName>
        <fullName evidence="1">Uncharacterized protein</fullName>
    </submittedName>
</protein>
<sequence>MLRRRRRSPSPAVGDFVIGLVSINVTRRIRSCQNPSDLLVQIDGGIVFPIVDLIRRSTAVYLLKCRFPCETGRSQASRRQQGAVACGGATARAIKSHAGRTWPDDFQQPRAICCVVVGRPCAMLGASVARMMRPACNLLPRDMLATAATVRRCLWQRCDGYFLLGFVRACPGKPMKFSSQYSILGRFWSDQN</sequence>
<evidence type="ECO:0000313" key="1">
    <source>
        <dbReference type="EMBL" id="KZV24765.1"/>
    </source>
</evidence>
<reference evidence="1 2" key="1">
    <citation type="journal article" date="2015" name="Proc. Natl. Acad. Sci. U.S.A.">
        <title>The resurrection genome of Boea hygrometrica: A blueprint for survival of dehydration.</title>
        <authorList>
            <person name="Xiao L."/>
            <person name="Yang G."/>
            <person name="Zhang L."/>
            <person name="Yang X."/>
            <person name="Zhao S."/>
            <person name="Ji Z."/>
            <person name="Zhou Q."/>
            <person name="Hu M."/>
            <person name="Wang Y."/>
            <person name="Chen M."/>
            <person name="Xu Y."/>
            <person name="Jin H."/>
            <person name="Xiao X."/>
            <person name="Hu G."/>
            <person name="Bao F."/>
            <person name="Hu Y."/>
            <person name="Wan P."/>
            <person name="Li L."/>
            <person name="Deng X."/>
            <person name="Kuang T."/>
            <person name="Xiang C."/>
            <person name="Zhu J.K."/>
            <person name="Oliver M.J."/>
            <person name="He Y."/>
        </authorList>
    </citation>
    <scope>NUCLEOTIDE SEQUENCE [LARGE SCALE GENOMIC DNA]</scope>
    <source>
        <strain evidence="2">cv. XS01</strain>
    </source>
</reference>
<evidence type="ECO:0000313" key="2">
    <source>
        <dbReference type="Proteomes" id="UP000250235"/>
    </source>
</evidence>
<dbReference type="AlphaFoldDB" id="A0A2Z7ASF3"/>
<dbReference type="EMBL" id="KV012518">
    <property type="protein sequence ID" value="KZV24765.1"/>
    <property type="molecule type" value="Genomic_DNA"/>
</dbReference>
<gene>
    <name evidence="1" type="ORF">F511_14527</name>
</gene>
<dbReference type="Proteomes" id="UP000250235">
    <property type="component" value="Unassembled WGS sequence"/>
</dbReference>
<accession>A0A2Z7ASF3</accession>